<evidence type="ECO:0000256" key="7">
    <source>
        <dbReference type="SAM" id="Phobius"/>
    </source>
</evidence>
<keyword evidence="2" id="KW-0813">Transport</keyword>
<protein>
    <submittedName>
        <fullName evidence="10">Amino acid transporter AVT1I-like isoform X1</fullName>
    </submittedName>
</protein>
<comment type="subcellular location">
    <subcellularLocation>
        <location evidence="1">Membrane</location>
    </subcellularLocation>
</comment>
<dbReference type="GO" id="GO:0016020">
    <property type="term" value="C:membrane"/>
    <property type="evidence" value="ECO:0007669"/>
    <property type="project" value="UniProtKB-SubCell"/>
</dbReference>
<evidence type="ECO:0000256" key="3">
    <source>
        <dbReference type="ARBA" id="ARBA00022692"/>
    </source>
</evidence>
<gene>
    <name evidence="10" type="primary">LOC120250260</name>
</gene>
<evidence type="ECO:0000256" key="5">
    <source>
        <dbReference type="ARBA" id="ARBA00022989"/>
    </source>
</evidence>
<evidence type="ECO:0000313" key="10">
    <source>
        <dbReference type="RefSeq" id="XP_039114989.1"/>
    </source>
</evidence>
<keyword evidence="6 7" id="KW-0472">Membrane</keyword>
<feature type="transmembrane region" description="Helical" evidence="7">
    <location>
        <begin position="157"/>
        <end position="177"/>
    </location>
</feature>
<feature type="transmembrane region" description="Helical" evidence="7">
    <location>
        <begin position="118"/>
        <end position="137"/>
    </location>
</feature>
<keyword evidence="5 7" id="KW-1133">Transmembrane helix</keyword>
<keyword evidence="3 7" id="KW-0812">Transmembrane</keyword>
<name>A0AB40AJP6_DIOCR</name>
<accession>A0AB40AJP6</accession>
<feature type="transmembrane region" description="Helical" evidence="7">
    <location>
        <begin position="259"/>
        <end position="283"/>
    </location>
</feature>
<evidence type="ECO:0000313" key="9">
    <source>
        <dbReference type="Proteomes" id="UP001515500"/>
    </source>
</evidence>
<evidence type="ECO:0000256" key="4">
    <source>
        <dbReference type="ARBA" id="ARBA00022970"/>
    </source>
</evidence>
<dbReference type="Pfam" id="PF01490">
    <property type="entry name" value="Aa_trans"/>
    <property type="match status" value="1"/>
</dbReference>
<organism evidence="9 10">
    <name type="scientific">Dioscorea cayennensis subsp. rotundata</name>
    <name type="common">White Guinea yam</name>
    <name type="synonym">Dioscorea rotundata</name>
    <dbReference type="NCBI Taxonomy" id="55577"/>
    <lineage>
        <taxon>Eukaryota</taxon>
        <taxon>Viridiplantae</taxon>
        <taxon>Streptophyta</taxon>
        <taxon>Embryophyta</taxon>
        <taxon>Tracheophyta</taxon>
        <taxon>Spermatophyta</taxon>
        <taxon>Magnoliopsida</taxon>
        <taxon>Liliopsida</taxon>
        <taxon>Dioscoreales</taxon>
        <taxon>Dioscoreaceae</taxon>
        <taxon>Dioscorea</taxon>
    </lineage>
</organism>
<evidence type="ECO:0000256" key="1">
    <source>
        <dbReference type="ARBA" id="ARBA00004370"/>
    </source>
</evidence>
<feature type="transmembrane region" description="Helical" evidence="7">
    <location>
        <begin position="400"/>
        <end position="421"/>
    </location>
</feature>
<reference evidence="10" key="1">
    <citation type="submission" date="2025-08" db="UniProtKB">
        <authorList>
            <consortium name="RefSeq"/>
        </authorList>
    </citation>
    <scope>IDENTIFICATION</scope>
</reference>
<sequence>MSSSSTKSPDHHAILLDNNGCAKSNLGDPLLSHDEQGQDGAGFVRTSFNGLNALSGIGIISVPYALAEGGWLSLILLPMIAIICCYTGLLLKQCIDANPRIRTYTDIGGLAFGNKGRLAVSVFMNIELFLVSIGFLILEGDNLNKLFPGRSFEIGMYKIAGKQFFVLLVSLIILPTTWLRNLSVLAYISAGGVLASIVMVGSVFWTATVGGVGFHELGRPLNIVGLPTSLGLYTFCYCGHAVFPTICNSMKNKAQFSKVIVLCFVLCTINYASMAVIGYLMYGNEVQSQITLNLPLRHLSSKIVIYTTLINPFTKYALLITPVATAIEERFLPYNKRCFSIVTRTLLVCSTVIIALMIPFFADLMSFIGSLLSIVVSMFLPCLCYLKIFKHLRKSKFEIVFIGLIFVFGVIIVILGTYTSLKQIIHQMQ</sequence>
<dbReference type="Proteomes" id="UP001515500">
    <property type="component" value="Chromosome 19"/>
</dbReference>
<feature type="transmembrane region" description="Helical" evidence="7">
    <location>
        <begin position="367"/>
        <end position="388"/>
    </location>
</feature>
<feature type="transmembrane region" description="Helical" evidence="7">
    <location>
        <begin position="184"/>
        <end position="205"/>
    </location>
</feature>
<dbReference type="AlphaFoldDB" id="A0AB40AJP6"/>
<keyword evidence="9" id="KW-1185">Reference proteome</keyword>
<dbReference type="PANTHER" id="PTHR48017">
    <property type="entry name" value="OS05G0424000 PROTEIN-RELATED"/>
    <property type="match status" value="1"/>
</dbReference>
<dbReference type="RefSeq" id="XP_039114989.1">
    <property type="nucleotide sequence ID" value="XM_039259055.1"/>
</dbReference>
<feature type="transmembrane region" description="Helical" evidence="7">
    <location>
        <begin position="225"/>
        <end position="247"/>
    </location>
</feature>
<feature type="transmembrane region" description="Helical" evidence="7">
    <location>
        <begin position="339"/>
        <end position="361"/>
    </location>
</feature>
<feature type="transmembrane region" description="Helical" evidence="7">
    <location>
        <begin position="71"/>
        <end position="91"/>
    </location>
</feature>
<dbReference type="InterPro" id="IPR013057">
    <property type="entry name" value="AA_transpt_TM"/>
</dbReference>
<evidence type="ECO:0000256" key="6">
    <source>
        <dbReference type="ARBA" id="ARBA00023136"/>
    </source>
</evidence>
<proteinExistence type="predicted"/>
<evidence type="ECO:0000256" key="2">
    <source>
        <dbReference type="ARBA" id="ARBA00022448"/>
    </source>
</evidence>
<feature type="transmembrane region" description="Helical" evidence="7">
    <location>
        <begin position="303"/>
        <end position="327"/>
    </location>
</feature>
<evidence type="ECO:0000259" key="8">
    <source>
        <dbReference type="Pfam" id="PF01490"/>
    </source>
</evidence>
<dbReference type="GeneID" id="120250260"/>
<dbReference type="GO" id="GO:0006865">
    <property type="term" value="P:amino acid transport"/>
    <property type="evidence" value="ECO:0007669"/>
    <property type="project" value="UniProtKB-KW"/>
</dbReference>
<feature type="domain" description="Amino acid transporter transmembrane" evidence="8">
    <location>
        <begin position="41"/>
        <end position="420"/>
    </location>
</feature>
<keyword evidence="4" id="KW-0029">Amino-acid transport</keyword>